<protein>
    <recommendedName>
        <fullName evidence="2">Polyketide cyclase</fullName>
    </recommendedName>
</protein>
<evidence type="ECO:0000313" key="1">
    <source>
        <dbReference type="EMBL" id="XAY05093.1"/>
    </source>
</evidence>
<dbReference type="Pfam" id="PF10604">
    <property type="entry name" value="Polyketide_cyc2"/>
    <property type="match status" value="1"/>
</dbReference>
<proteinExistence type="predicted"/>
<accession>A0AAU7ATV5</accession>
<dbReference type="SUPFAM" id="SSF55961">
    <property type="entry name" value="Bet v1-like"/>
    <property type="match status" value="1"/>
</dbReference>
<name>A0AAU7ATV5_9ACTN</name>
<evidence type="ECO:0008006" key="2">
    <source>
        <dbReference type="Google" id="ProtNLM"/>
    </source>
</evidence>
<dbReference type="RefSeq" id="WP_354701611.1">
    <property type="nucleotide sequence ID" value="NZ_CP114014.1"/>
</dbReference>
<dbReference type="InterPro" id="IPR019587">
    <property type="entry name" value="Polyketide_cyclase/dehydratase"/>
</dbReference>
<organism evidence="1">
    <name type="scientific">Paraconexibacter sp. AEG42_29</name>
    <dbReference type="NCBI Taxonomy" id="2997339"/>
    <lineage>
        <taxon>Bacteria</taxon>
        <taxon>Bacillati</taxon>
        <taxon>Actinomycetota</taxon>
        <taxon>Thermoleophilia</taxon>
        <taxon>Solirubrobacterales</taxon>
        <taxon>Paraconexibacteraceae</taxon>
        <taxon>Paraconexibacter</taxon>
    </lineage>
</organism>
<dbReference type="AlphaFoldDB" id="A0AAU7ATV5"/>
<sequence>MARYVTTVPSRLTVDEAFAYMADFRNVTAWDPSIETIELTRGEAGALGSRYRVRLKTTTLEYETTAVTRGASVVLRGDNSWVVSIDEISVAAGDGGLADVTYDARLSLKGPLKLVDPLLSIVFGRLGGKARDGLVREIGRT</sequence>
<dbReference type="InterPro" id="IPR023393">
    <property type="entry name" value="START-like_dom_sf"/>
</dbReference>
<gene>
    <name evidence="1" type="ORF">DSM112329_01936</name>
</gene>
<dbReference type="KEGG" id="parq:DSM112329_01936"/>
<dbReference type="Gene3D" id="3.30.530.20">
    <property type="match status" value="1"/>
</dbReference>
<dbReference type="EMBL" id="CP114014">
    <property type="protein sequence ID" value="XAY05093.1"/>
    <property type="molecule type" value="Genomic_DNA"/>
</dbReference>
<reference evidence="1" key="1">
    <citation type="submission" date="2022-12" db="EMBL/GenBank/DDBJ databases">
        <title>Paraconexibacter alkalitolerans sp. nov. and Baekduia alba sp. nov., isolated from soil and emended description of the genera Paraconexibacter (Chun et al., 2020) and Baekduia (An et al., 2020).</title>
        <authorList>
            <person name="Vieira S."/>
            <person name="Huber K.J."/>
            <person name="Geppert A."/>
            <person name="Wolf J."/>
            <person name="Neumann-Schaal M."/>
            <person name="Muesken M."/>
            <person name="Overmann J."/>
        </authorList>
    </citation>
    <scope>NUCLEOTIDE SEQUENCE</scope>
    <source>
        <strain evidence="1">AEG42_29</strain>
    </source>
</reference>